<evidence type="ECO:0000259" key="1">
    <source>
        <dbReference type="Pfam" id="PF04324"/>
    </source>
</evidence>
<dbReference type="EMBL" id="NOJY02000142">
    <property type="protein sequence ID" value="RDY25064.1"/>
    <property type="molecule type" value="Genomic_DNA"/>
</dbReference>
<organism evidence="2 3">
    <name type="scientific">Romboutsia weinsteinii</name>
    <dbReference type="NCBI Taxonomy" id="2020949"/>
    <lineage>
        <taxon>Bacteria</taxon>
        <taxon>Bacillati</taxon>
        <taxon>Bacillota</taxon>
        <taxon>Clostridia</taxon>
        <taxon>Peptostreptococcales</taxon>
        <taxon>Peptostreptococcaceae</taxon>
        <taxon>Romboutsia</taxon>
    </lineage>
</organism>
<protein>
    <submittedName>
        <fullName evidence="2">(2Fe-2S)-binding protein</fullName>
    </submittedName>
</protein>
<dbReference type="Proteomes" id="UP000215694">
    <property type="component" value="Unassembled WGS sequence"/>
</dbReference>
<reference evidence="2 3" key="1">
    <citation type="journal article" date="2017" name="Genome Announc.">
        <title>Draft Genome Sequence of Romboutsia weinsteinii sp. nov. Strain CCRI-19649(T) Isolated from Surface Water.</title>
        <authorList>
            <person name="Maheux A.F."/>
            <person name="Boudreau D.K."/>
            <person name="Berube E."/>
            <person name="Boissinot M."/>
            <person name="Cantin P."/>
            <person name="Raymond F."/>
            <person name="Corbeil J."/>
            <person name="Omar R.F."/>
            <person name="Bergeron M.G."/>
        </authorList>
    </citation>
    <scope>NUCLEOTIDE SEQUENCE [LARGE SCALE GENOMIC DNA]</scope>
    <source>
        <strain evidence="2 3">CCRI-19649</strain>
    </source>
</reference>
<accession>A0A371IX62</accession>
<feature type="domain" description="BFD-like [2Fe-2S]-binding" evidence="1">
    <location>
        <begin position="25"/>
        <end position="70"/>
    </location>
</feature>
<evidence type="ECO:0000313" key="2">
    <source>
        <dbReference type="EMBL" id="RDY25064.1"/>
    </source>
</evidence>
<proteinExistence type="predicted"/>
<comment type="caution">
    <text evidence="2">The sequence shown here is derived from an EMBL/GenBank/DDBJ whole genome shotgun (WGS) entry which is preliminary data.</text>
</comment>
<keyword evidence="3" id="KW-1185">Reference proteome</keyword>
<dbReference type="Gene3D" id="1.10.10.1100">
    <property type="entry name" value="BFD-like [2Fe-2S]-binding domain"/>
    <property type="match status" value="1"/>
</dbReference>
<dbReference type="Pfam" id="PF04324">
    <property type="entry name" value="Fer2_BFD"/>
    <property type="match status" value="1"/>
</dbReference>
<name>A0A371IX62_9FIRM</name>
<dbReference type="AlphaFoldDB" id="A0A371IX62"/>
<dbReference type="InterPro" id="IPR007419">
    <property type="entry name" value="BFD-like_2Fe2S-bd_dom"/>
</dbReference>
<sequence length="78" mass="8878">MSVIRKFIDRCKQYNKVNENKNEKVCRCFNVCSDDIKNAVTKGAKTISDVREKTKAGMGCGRCNASVERITYKAIKNR</sequence>
<dbReference type="InterPro" id="IPR041854">
    <property type="entry name" value="BFD-like_2Fe2S-bd_dom_sf"/>
</dbReference>
<gene>
    <name evidence="2" type="ORF">CHL78_020205</name>
</gene>
<evidence type="ECO:0000313" key="3">
    <source>
        <dbReference type="Proteomes" id="UP000215694"/>
    </source>
</evidence>